<dbReference type="STRING" id="1121291.SAMN02745134_00259"/>
<dbReference type="EMBL" id="FWXH01000002">
    <property type="protein sequence ID" value="SMC17213.1"/>
    <property type="molecule type" value="Genomic_DNA"/>
</dbReference>
<evidence type="ECO:0000313" key="2">
    <source>
        <dbReference type="Proteomes" id="UP000192468"/>
    </source>
</evidence>
<proteinExistence type="predicted"/>
<name>A0A1W1X046_9CLOT</name>
<dbReference type="RefSeq" id="WP_084113464.1">
    <property type="nucleotide sequence ID" value="NZ_FWXH01000002.1"/>
</dbReference>
<reference evidence="1 2" key="1">
    <citation type="submission" date="2017-04" db="EMBL/GenBank/DDBJ databases">
        <authorList>
            <person name="Afonso C.L."/>
            <person name="Miller P.J."/>
            <person name="Scott M.A."/>
            <person name="Spackman E."/>
            <person name="Goraichik I."/>
            <person name="Dimitrov K.M."/>
            <person name="Suarez D.L."/>
            <person name="Swayne D.E."/>
        </authorList>
    </citation>
    <scope>NUCLEOTIDE SEQUENCE [LARGE SCALE GENOMIC DNA]</scope>
    <source>
        <strain evidence="1 2">DSM 12555</strain>
    </source>
</reference>
<keyword evidence="2" id="KW-1185">Reference proteome</keyword>
<dbReference type="AlphaFoldDB" id="A0A1W1X046"/>
<evidence type="ECO:0000313" key="1">
    <source>
        <dbReference type="EMBL" id="SMC17213.1"/>
    </source>
</evidence>
<organism evidence="1 2">
    <name type="scientific">Clostridium acidisoli DSM 12555</name>
    <dbReference type="NCBI Taxonomy" id="1121291"/>
    <lineage>
        <taxon>Bacteria</taxon>
        <taxon>Bacillati</taxon>
        <taxon>Bacillota</taxon>
        <taxon>Clostridia</taxon>
        <taxon>Eubacteriales</taxon>
        <taxon>Clostridiaceae</taxon>
        <taxon>Clostridium</taxon>
    </lineage>
</organism>
<sequence length="59" mass="6741">MAKYVCKKYKELGFYVNGEFKKFQNGVYNTTDKKEIAALDTLSDVEVAQEDPKSETQAK</sequence>
<accession>A0A1W1X046</accession>
<protein>
    <submittedName>
        <fullName evidence="1">Uncharacterized protein</fullName>
    </submittedName>
</protein>
<dbReference type="OrthoDB" id="2666871at2"/>
<gene>
    <name evidence="1" type="ORF">SAMN02745134_00259</name>
</gene>
<dbReference type="Proteomes" id="UP000192468">
    <property type="component" value="Unassembled WGS sequence"/>
</dbReference>